<evidence type="ECO:0000313" key="3">
    <source>
        <dbReference type="Proteomes" id="UP001501822"/>
    </source>
</evidence>
<feature type="compositionally biased region" description="Polar residues" evidence="1">
    <location>
        <begin position="1429"/>
        <end position="1445"/>
    </location>
</feature>
<evidence type="ECO:0008006" key="4">
    <source>
        <dbReference type="Google" id="ProtNLM"/>
    </source>
</evidence>
<feature type="compositionally biased region" description="Low complexity" evidence="1">
    <location>
        <begin position="1478"/>
        <end position="1489"/>
    </location>
</feature>
<feature type="region of interest" description="Disordered" evidence="1">
    <location>
        <begin position="1475"/>
        <end position="1506"/>
    </location>
</feature>
<name>A0ABP3G1L1_9ACTN</name>
<gene>
    <name evidence="2" type="ORF">GCM10010151_23440</name>
</gene>
<evidence type="ECO:0000313" key="2">
    <source>
        <dbReference type="EMBL" id="GAA0332956.1"/>
    </source>
</evidence>
<accession>A0ABP3G1L1</accession>
<evidence type="ECO:0000256" key="1">
    <source>
        <dbReference type="SAM" id="MobiDB-lite"/>
    </source>
</evidence>
<proteinExistence type="predicted"/>
<feature type="region of interest" description="Disordered" evidence="1">
    <location>
        <begin position="1092"/>
        <end position="1143"/>
    </location>
</feature>
<feature type="compositionally biased region" description="Gly residues" evidence="1">
    <location>
        <begin position="1341"/>
        <end position="1351"/>
    </location>
</feature>
<comment type="caution">
    <text evidence="2">The sequence shown here is derived from an EMBL/GenBank/DDBJ whole genome shotgun (WGS) entry which is preliminary data.</text>
</comment>
<feature type="region of interest" description="Disordered" evidence="1">
    <location>
        <begin position="1337"/>
        <end position="1458"/>
    </location>
</feature>
<sequence>MGVAGGWVGWRTSRYSAAGAEAACVEVGWATLWRDGMVTQGTGPRPAPGVPGGPLVLRPATTSVPPAPPAVAAVAAGDTDHGVSGAGAGTSGSVGVPVRGGGGWKGFTARGRVRYVPVPRDLDAGLSVREEFVRAVGPRTEATGRKNGLPHRPPAQMDDSQATGTHDELLEVISYAIGQLERDRVPDVAGRCLQFTEAVLAGLFPQGIKPPAGARSADDAAASADLSARRWLNQPPDAWEQVRSWEAVFETVTGHNTATVVIVGSRKISHALILINTTGTIEGVKVLDYDGHTAVLNDFTPVMTDRFDSPLGAVAFTRALHISLTTAQPLTGRTTTPRLSSRDIVAVLTGMASPHIGMPKRKSADSGANPAGGDPSDTPKVSGAKVTVLANKLITAMKDKPQTGKDLNDLKIPVAVRAEVFAKIEELRPGAFRIWKGKGKGGTVCYGPLDKVPAGTPSQSIAESTDAVTLLANKLITAMEDKPQTGTELDRLGIRGAVRAEVFAKIEKLRPRAFGTWKTGSTVCYGPLAKVPAGTPSRSIAESTDAVTLLANKLITAMEDKPQTGKDLKGLKIPGAVRAEVFAKIEELRPRAFGTWRGKGSSVCYGPLDKVPEGTPSRPIAESTDAVTLLANKLITAMEDKPQTGKELDRLKIPVAVRAEVFAKVEELRPGAFGTWRGKGKGGTVLYGPLAKVPAGTPSRSIAESTDAVTPLANKLITALEDKPQTGTELDRLGIRGAVCAGVFAKVEELRPGAFGTWKTGSTVLYGPLAKVPAGTPSRPIAEFTDAVTLLANKLITAMEDKPQTGNDLNGLGILVAVRAGVFAKVEELRPGAFGTWKTGSTVLYGPLAKVPAGTPSRSIAESTDAVTLLANKLITAMEDKPQTGKDLNDLGIRSAVRAEVFAKVEELRPGAFGTWKTGKTGWYGPLPKVPAGTPSRPIAEFTDAVTLLANELITAMDKEPQTGNDLNDLGILVAVRAGVFAKVEELRPGAFKTWKGKGTGVCYGPLAKVPEGTPSRPIAEFTDAVTLLANKLITAMDKEPQTGNDLKGLGIPGAVRAGVFAKVEELRPGAFGTWKTGKTGWYGPLAKVPARTPSRPIAASTDADGFPGSHRPLNTAPSPSTDHWEAVPNDRQQQQEQQEQREQVRRFLEQELLELVEVAHDGDCFYMALKLTLEAMGVVPVDELDVPQMRAMFAQALENPAIRGLIPDSVLAIAEQEWRAAYDSAYELAVADALQSEIIDPRLLEADHGDLDPWKQIADQIRTPRGWADQGGDLVPWLAPHVFPGLPPFRIRLLHPNSTGTIGQTIIGDTQSLMVTLAHPTNHWDATRPAQLPLEMEWTGGDGTSDGAGADGSDAGGPDEDPDPMDWDPTALQAWQEVDGNDPDSGTTRYDTTRYDTTRYGTTSGQSRYDRSGSNSSFELGAPLPTAWHNNPRSPENNSDSDSGYGTEEETDNDKPNMLAAAYARDPRLRALQKGLPSKTSGSPTTGTQVTSARVGTTGHHRPPGPYITHDNGIPWAASSHSGYGPDKACVEVTVITLR</sequence>
<keyword evidence="3" id="KW-1185">Reference proteome</keyword>
<feature type="region of interest" description="Disordered" evidence="1">
    <location>
        <begin position="355"/>
        <end position="382"/>
    </location>
</feature>
<reference evidence="3" key="1">
    <citation type="journal article" date="2019" name="Int. J. Syst. Evol. Microbiol.">
        <title>The Global Catalogue of Microorganisms (GCM) 10K type strain sequencing project: providing services to taxonomists for standard genome sequencing and annotation.</title>
        <authorList>
            <consortium name="The Broad Institute Genomics Platform"/>
            <consortium name="The Broad Institute Genome Sequencing Center for Infectious Disease"/>
            <person name="Wu L."/>
            <person name="Ma J."/>
        </authorList>
    </citation>
    <scope>NUCLEOTIDE SEQUENCE [LARGE SCALE GENOMIC DNA]</scope>
    <source>
        <strain evidence="3">JCM 3146</strain>
    </source>
</reference>
<protein>
    <recommendedName>
        <fullName evidence="4">OTU domain-containing protein</fullName>
    </recommendedName>
</protein>
<feature type="region of interest" description="Disordered" evidence="1">
    <location>
        <begin position="140"/>
        <end position="162"/>
    </location>
</feature>
<organism evidence="2 3">
    <name type="scientific">Actinoallomurus spadix</name>
    <dbReference type="NCBI Taxonomy" id="79912"/>
    <lineage>
        <taxon>Bacteria</taxon>
        <taxon>Bacillati</taxon>
        <taxon>Actinomycetota</taxon>
        <taxon>Actinomycetes</taxon>
        <taxon>Streptosporangiales</taxon>
        <taxon>Thermomonosporaceae</taxon>
        <taxon>Actinoallomurus</taxon>
    </lineage>
</organism>
<dbReference type="EMBL" id="BAAABM010000016">
    <property type="protein sequence ID" value="GAA0332956.1"/>
    <property type="molecule type" value="Genomic_DNA"/>
</dbReference>
<dbReference type="Proteomes" id="UP001501822">
    <property type="component" value="Unassembled WGS sequence"/>
</dbReference>
<feature type="compositionally biased region" description="Acidic residues" evidence="1">
    <location>
        <begin position="1358"/>
        <end position="1367"/>
    </location>
</feature>